<dbReference type="AlphaFoldDB" id="A0A2A9NJF2"/>
<dbReference type="PANTHER" id="PTHR47338:SF5">
    <property type="entry name" value="ZN(II)2CYS6 TRANSCRIPTION FACTOR (EUROFUNG)"/>
    <property type="match status" value="1"/>
</dbReference>
<keyword evidence="5" id="KW-0539">Nucleus</keyword>
<evidence type="ECO:0000256" key="4">
    <source>
        <dbReference type="ARBA" id="ARBA00023163"/>
    </source>
</evidence>
<comment type="subcellular location">
    <subcellularLocation>
        <location evidence="1">Nucleus</location>
    </subcellularLocation>
</comment>
<dbReference type="PANTHER" id="PTHR47338">
    <property type="entry name" value="ZN(II)2CYS6 TRANSCRIPTION FACTOR (EUROFUNG)-RELATED"/>
    <property type="match status" value="1"/>
</dbReference>
<dbReference type="GO" id="GO:0008270">
    <property type="term" value="F:zinc ion binding"/>
    <property type="evidence" value="ECO:0007669"/>
    <property type="project" value="InterPro"/>
</dbReference>
<feature type="domain" description="Zn(2)-C6 fungal-type" evidence="6">
    <location>
        <begin position="53"/>
        <end position="83"/>
    </location>
</feature>
<dbReference type="PROSITE" id="PS00463">
    <property type="entry name" value="ZN2_CY6_FUNGAL_1"/>
    <property type="match status" value="1"/>
</dbReference>
<dbReference type="GO" id="GO:0000981">
    <property type="term" value="F:DNA-binding transcription factor activity, RNA polymerase II-specific"/>
    <property type="evidence" value="ECO:0007669"/>
    <property type="project" value="InterPro"/>
</dbReference>
<dbReference type="InterPro" id="IPR050815">
    <property type="entry name" value="TF_fung"/>
</dbReference>
<dbReference type="SMART" id="SM00066">
    <property type="entry name" value="GAL4"/>
    <property type="match status" value="1"/>
</dbReference>
<evidence type="ECO:0000256" key="5">
    <source>
        <dbReference type="ARBA" id="ARBA00023242"/>
    </source>
</evidence>
<dbReference type="GO" id="GO:0005634">
    <property type="term" value="C:nucleus"/>
    <property type="evidence" value="ECO:0007669"/>
    <property type="project" value="UniProtKB-SubCell"/>
</dbReference>
<evidence type="ECO:0000313" key="8">
    <source>
        <dbReference type="Proteomes" id="UP000242287"/>
    </source>
</evidence>
<dbReference type="Pfam" id="PF00172">
    <property type="entry name" value="Zn_clus"/>
    <property type="match status" value="1"/>
</dbReference>
<keyword evidence="8" id="KW-1185">Reference proteome</keyword>
<evidence type="ECO:0000256" key="3">
    <source>
        <dbReference type="ARBA" id="ARBA00023015"/>
    </source>
</evidence>
<reference evidence="7 8" key="1">
    <citation type="submission" date="2014-02" db="EMBL/GenBank/DDBJ databases">
        <title>Transposable element dynamics among asymbiotic and ectomycorrhizal Amanita fungi.</title>
        <authorList>
            <consortium name="DOE Joint Genome Institute"/>
            <person name="Hess J."/>
            <person name="Skrede I."/>
            <person name="Wolfe B."/>
            <person name="LaButti K."/>
            <person name="Ohm R.A."/>
            <person name="Grigoriev I.V."/>
            <person name="Pringle A."/>
        </authorList>
    </citation>
    <scope>NUCLEOTIDE SEQUENCE [LARGE SCALE GENOMIC DNA]</scope>
    <source>
        <strain evidence="7 8">SKay4041</strain>
    </source>
</reference>
<keyword evidence="4" id="KW-0804">Transcription</keyword>
<dbReference type="InterPro" id="IPR036864">
    <property type="entry name" value="Zn2-C6_fun-type_DNA-bd_sf"/>
</dbReference>
<dbReference type="EMBL" id="KZ302009">
    <property type="protein sequence ID" value="PFH50208.1"/>
    <property type="molecule type" value="Genomic_DNA"/>
</dbReference>
<evidence type="ECO:0000259" key="6">
    <source>
        <dbReference type="PROSITE" id="PS50048"/>
    </source>
</evidence>
<sequence length="86" mass="9641">MSSAAGSSQQEVRLSSIYINRFCDTHPCCRSPSQNNTKHVDDIPRTPRRTPMACLFCRGRKLKCDGGRPSCSNCNRRGYPCSYIPV</sequence>
<dbReference type="InterPro" id="IPR001138">
    <property type="entry name" value="Zn2Cys6_DnaBD"/>
</dbReference>
<accession>A0A2A9NJF2</accession>
<proteinExistence type="predicted"/>
<dbReference type="PROSITE" id="PS50048">
    <property type="entry name" value="ZN2_CY6_FUNGAL_2"/>
    <property type="match status" value="1"/>
</dbReference>
<dbReference type="SUPFAM" id="SSF57701">
    <property type="entry name" value="Zn2/Cys6 DNA-binding domain"/>
    <property type="match status" value="1"/>
</dbReference>
<organism evidence="7 8">
    <name type="scientific">Amanita thiersii Skay4041</name>
    <dbReference type="NCBI Taxonomy" id="703135"/>
    <lineage>
        <taxon>Eukaryota</taxon>
        <taxon>Fungi</taxon>
        <taxon>Dikarya</taxon>
        <taxon>Basidiomycota</taxon>
        <taxon>Agaricomycotina</taxon>
        <taxon>Agaricomycetes</taxon>
        <taxon>Agaricomycetidae</taxon>
        <taxon>Agaricales</taxon>
        <taxon>Pluteineae</taxon>
        <taxon>Amanitaceae</taxon>
        <taxon>Amanita</taxon>
    </lineage>
</organism>
<evidence type="ECO:0000256" key="1">
    <source>
        <dbReference type="ARBA" id="ARBA00004123"/>
    </source>
</evidence>
<evidence type="ECO:0000256" key="2">
    <source>
        <dbReference type="ARBA" id="ARBA00022723"/>
    </source>
</evidence>
<dbReference type="CDD" id="cd00067">
    <property type="entry name" value="GAL4"/>
    <property type="match status" value="1"/>
</dbReference>
<evidence type="ECO:0000313" key="7">
    <source>
        <dbReference type="EMBL" id="PFH50208.1"/>
    </source>
</evidence>
<dbReference type="OrthoDB" id="39175at2759"/>
<dbReference type="Proteomes" id="UP000242287">
    <property type="component" value="Unassembled WGS sequence"/>
</dbReference>
<protein>
    <recommendedName>
        <fullName evidence="6">Zn(2)-C6 fungal-type domain-containing protein</fullName>
    </recommendedName>
</protein>
<keyword evidence="2" id="KW-0479">Metal-binding</keyword>
<keyword evidence="3" id="KW-0805">Transcription regulation</keyword>
<name>A0A2A9NJF2_9AGAR</name>
<gene>
    <name evidence="7" type="ORF">AMATHDRAFT_145723</name>
</gene>
<dbReference type="STRING" id="703135.A0A2A9NJF2"/>
<dbReference type="Gene3D" id="4.10.240.10">
    <property type="entry name" value="Zn(2)-C6 fungal-type DNA-binding domain"/>
    <property type="match status" value="1"/>
</dbReference>